<gene>
    <name evidence="3" type="primary">Mo02185</name>
    <name evidence="3" type="ORF">E5Q_02185</name>
</gene>
<name>G7DY70_MIXOS</name>
<sequence length="1114" mass="124700">MRPTPEVDSAGSLHKQATVSDTQADLYDDDGWANDHYPDADTQTLEDTLAALYGNTRPSEDMPDRINAASPLDASDEIAEATLSTEAARTSKTRHNLSYQAAADDACSAFPAKLSLSDLETERAITRISPNMWAIREIGKRDNFYHLWGLPDSGNIHWGCTCKTNRDSDHCDHVEIAHNNTQSFMQLQAADAECVEYGRVPQAALLEISNESTDHCTFWLSVVRSADTMQESANKRVFVKLVYPDATSWPYGTCSICARSRSWCAHRELAQIHIVHALGYVEPERLRPPTESCKARDTHTIALARATSSQALRRTRIESNMPRDAPLWAKHDSDPVRAVRTPEPIYWQTEEDPLRVLPLDYHAACSCGYRPQDGAEVRYSKGVVYDLTTCWEVRIQLAQCRNDRCLRATPRQSGSRLQHRPFWITGDYKELGLISAGEGRIFTHQLLDSYAAHMVSVATPFSAFHKAVSFQYMSSKAPFLFVSPSVFAGVYRSYMALSDVTRNLRVMQCPKCLDNPDAVIIDGYAAGYNKTSQTGSLQPPTRTDPGKDYPDVRPPRRGLNYINEYSLRLKLQKALHVDIKSKDRDSRTPAEFCQDLQAAACVITDQDVTRRRHQEQEALGQSLDRLRAYLQYLASKDEAFWQKRVMPYRELLRQLLAAESILGFCQIEAAKSLEHWSMLAMSRRADLSQAEATKLKARLADEEGKFAKFCPALGITCAAYTATGVSLPAFEWLVFDIARRVQASYDLLFTHTTAPAEPDRFGAPHLSTTGSVYQYQYRSRPSYSCLRFDQRKDGSKKGTTTGSAAQPVDDERLRSELEGQSSGAEQSDYGELGAPDEAEEPIDAHDAPLESQCQKFYDDYKKAGLTGGMLLIWCTHLVCYGFHFFESSEGRNDIFSALYCHFERAPKVVIYDYACALGPYCMQREPEYFKDTLFLIDEMHSKSHTKCTSSAFSGAYMNTHHSIRRTQTSAAEVANACLKRIRVSLAYSSERNAIALAKTFVLIWNRTRINRELAKMGLKQSDSASSPVKFVKTTIRGITGTFRRDSNDAPSETAEEAAILATDIQNDGFPQETMQTDGASIEPDAATEEAASDGDDDSEAEAMLAVELRPFETY</sequence>
<dbReference type="STRING" id="764103.G7DY70"/>
<evidence type="ECO:0000313" key="3">
    <source>
        <dbReference type="EMBL" id="GAA95530.1"/>
    </source>
</evidence>
<dbReference type="OrthoDB" id="5598737at2759"/>
<feature type="region of interest" description="Disordered" evidence="1">
    <location>
        <begin position="1"/>
        <end position="41"/>
    </location>
</feature>
<organism evidence="3 4">
    <name type="scientific">Mixia osmundae (strain CBS 9802 / IAM 14324 / JCM 22182 / KY 12970)</name>
    <dbReference type="NCBI Taxonomy" id="764103"/>
    <lineage>
        <taxon>Eukaryota</taxon>
        <taxon>Fungi</taxon>
        <taxon>Dikarya</taxon>
        <taxon>Basidiomycota</taxon>
        <taxon>Pucciniomycotina</taxon>
        <taxon>Mixiomycetes</taxon>
        <taxon>Mixiales</taxon>
        <taxon>Mixiaceae</taxon>
        <taxon>Mixia</taxon>
    </lineage>
</organism>
<keyword evidence="4" id="KW-1185">Reference proteome</keyword>
<feature type="domain" description="HMG" evidence="2">
    <location>
        <begin position="354"/>
        <end position="491"/>
    </location>
</feature>
<proteinExistence type="predicted"/>
<accession>G7DY70</accession>
<dbReference type="Pfam" id="PF18717">
    <property type="entry name" value="CxC4"/>
    <property type="match status" value="1"/>
</dbReference>
<dbReference type="PANTHER" id="PTHR34305">
    <property type="entry name" value="EXPRESSED PROTEIN"/>
    <property type="match status" value="1"/>
</dbReference>
<dbReference type="InParanoid" id="G7DY70"/>
<feature type="compositionally biased region" description="Basic and acidic residues" evidence="1">
    <location>
        <begin position="544"/>
        <end position="554"/>
    </location>
</feature>
<reference evidence="3 4" key="2">
    <citation type="journal article" date="2012" name="Open Biol.">
        <title>Characteristics of nucleosomes and linker DNA regions on the genome of the basidiomycete Mixia osmundae revealed by mono- and dinucleosome mapping.</title>
        <authorList>
            <person name="Nishida H."/>
            <person name="Kondo S."/>
            <person name="Matsumoto T."/>
            <person name="Suzuki Y."/>
            <person name="Yoshikawa H."/>
            <person name="Taylor T.D."/>
            <person name="Sugiyama J."/>
        </authorList>
    </citation>
    <scope>NUCLEOTIDE SEQUENCE [LARGE SCALE GENOMIC DNA]</scope>
    <source>
        <strain evidence="4">CBS 9802 / IAM 14324 / JCM 22182 / KY 12970</strain>
    </source>
</reference>
<dbReference type="InterPro" id="IPR040648">
    <property type="entry name" value="HMGXB3_CxC4"/>
</dbReference>
<feature type="region of interest" description="Disordered" evidence="1">
    <location>
        <begin position="1065"/>
        <end position="1098"/>
    </location>
</feature>
<evidence type="ECO:0000313" key="4">
    <source>
        <dbReference type="Proteomes" id="UP000009131"/>
    </source>
</evidence>
<evidence type="ECO:0000259" key="2">
    <source>
        <dbReference type="Pfam" id="PF18717"/>
    </source>
</evidence>
<comment type="caution">
    <text evidence="3">The sequence shown here is derived from an EMBL/GenBank/DDBJ whole genome shotgun (WGS) entry which is preliminary data.</text>
</comment>
<dbReference type="HOGENOM" id="CLU_281310_0_0_1"/>
<dbReference type="eggNOG" id="ENOG502S87Y">
    <property type="taxonomic scope" value="Eukaryota"/>
</dbReference>
<feature type="region of interest" description="Disordered" evidence="1">
    <location>
        <begin position="790"/>
        <end position="838"/>
    </location>
</feature>
<feature type="region of interest" description="Disordered" evidence="1">
    <location>
        <begin position="531"/>
        <end position="554"/>
    </location>
</feature>
<dbReference type="PANTHER" id="PTHR34305:SF1">
    <property type="entry name" value="SWIM-TYPE DOMAIN-CONTAINING PROTEIN"/>
    <property type="match status" value="1"/>
</dbReference>
<feature type="compositionally biased region" description="Polar residues" evidence="1">
    <location>
        <begin position="531"/>
        <end position="541"/>
    </location>
</feature>
<dbReference type="Proteomes" id="UP000009131">
    <property type="component" value="Unassembled WGS sequence"/>
</dbReference>
<evidence type="ECO:0000256" key="1">
    <source>
        <dbReference type="SAM" id="MobiDB-lite"/>
    </source>
</evidence>
<reference evidence="3 4" key="1">
    <citation type="journal article" date="2011" name="J. Gen. Appl. Microbiol.">
        <title>Draft genome sequencing of the enigmatic basidiomycete Mixia osmundae.</title>
        <authorList>
            <person name="Nishida H."/>
            <person name="Nagatsuka Y."/>
            <person name="Sugiyama J."/>
        </authorList>
    </citation>
    <scope>NUCLEOTIDE SEQUENCE [LARGE SCALE GENOMIC DNA]</scope>
    <source>
        <strain evidence="4">CBS 9802 / IAM 14324 / JCM 22182 / KY 12970</strain>
    </source>
</reference>
<dbReference type="AlphaFoldDB" id="G7DY70"/>
<protein>
    <recommendedName>
        <fullName evidence="2">HMG domain-containing protein</fullName>
    </recommendedName>
</protein>
<feature type="compositionally biased region" description="Acidic residues" evidence="1">
    <location>
        <begin position="1085"/>
        <end position="1098"/>
    </location>
</feature>
<dbReference type="RefSeq" id="XP_014570040.1">
    <property type="nucleotide sequence ID" value="XM_014714554.1"/>
</dbReference>
<dbReference type="EMBL" id="BABT02000062">
    <property type="protein sequence ID" value="GAA95530.1"/>
    <property type="molecule type" value="Genomic_DNA"/>
</dbReference>